<organism evidence="1 2">
    <name type="scientific">Tepidiforma thermophila (strain KCTC 52669 / CGMCC 1.13589 / G233)</name>
    <dbReference type="NCBI Taxonomy" id="2761530"/>
    <lineage>
        <taxon>Bacteria</taxon>
        <taxon>Bacillati</taxon>
        <taxon>Chloroflexota</taxon>
        <taxon>Tepidiformia</taxon>
        <taxon>Tepidiformales</taxon>
        <taxon>Tepidiformaceae</taxon>
        <taxon>Tepidiforma</taxon>
    </lineage>
</organism>
<keyword evidence="2" id="KW-1185">Reference proteome</keyword>
<evidence type="ECO:0000313" key="2">
    <source>
        <dbReference type="Proteomes" id="UP000223071"/>
    </source>
</evidence>
<sequence length="289" mass="31099">MTATVTLRPTPEDALAAYAAQVAANRAYIQSIEGPERPGQDYWAARAAAFRPGRMPVPELEPLLALAEPDDTWLDIGAGGGRFAVPLAAKVARVIAVEPSRAMRAQLAEAAQEAGRTNIEIVEMAWPPGPGAAAPEGDVALAANVLYAIEDVGGFLAAMERNARRTCAVVAFDRAPNTPVAALWEELWGSPFCELPALRELVAVLLAMGRRVRVEPLPPQPREPRPLDDVAAEYAWMYHVRPGMEGYEAKLARFRELVARHCGAGEGLAWPPVVRQYSSVISWPAAGHA</sequence>
<proteinExistence type="predicted"/>
<keyword evidence="1" id="KW-0808">Transferase</keyword>
<dbReference type="RefSeq" id="WP_098502365.1">
    <property type="nucleotide sequence ID" value="NZ_PDJQ01000001.1"/>
</dbReference>
<gene>
    <name evidence="1" type="ORF">A9A59_0057</name>
</gene>
<dbReference type="Pfam" id="PF13489">
    <property type="entry name" value="Methyltransf_23"/>
    <property type="match status" value="1"/>
</dbReference>
<dbReference type="CDD" id="cd02440">
    <property type="entry name" value="AdoMet_MTases"/>
    <property type="match status" value="1"/>
</dbReference>
<dbReference type="Proteomes" id="UP000223071">
    <property type="component" value="Unassembled WGS sequence"/>
</dbReference>
<reference evidence="1 2" key="1">
    <citation type="submission" date="2017-09" db="EMBL/GenBank/DDBJ databases">
        <title>Sequencing the genomes of two abundant thermophiles in Great Basin hot springs: Thermocrinis jamiesonii and novel Chloroflexi Thermoflexus hugenholtzii.</title>
        <authorList>
            <person name="Hedlund B."/>
        </authorList>
    </citation>
    <scope>NUCLEOTIDE SEQUENCE [LARGE SCALE GENOMIC DNA]</scope>
    <source>
        <strain evidence="1 2">G233</strain>
    </source>
</reference>
<evidence type="ECO:0000313" key="1">
    <source>
        <dbReference type="EMBL" id="PFG72865.1"/>
    </source>
</evidence>
<accession>A0A2A9HCX8</accession>
<comment type="caution">
    <text evidence="1">The sequence shown here is derived from an EMBL/GenBank/DDBJ whole genome shotgun (WGS) entry which is preliminary data.</text>
</comment>
<dbReference type="SUPFAM" id="SSF53335">
    <property type="entry name" value="S-adenosyl-L-methionine-dependent methyltransferases"/>
    <property type="match status" value="1"/>
</dbReference>
<dbReference type="GO" id="GO:0032259">
    <property type="term" value="P:methylation"/>
    <property type="evidence" value="ECO:0007669"/>
    <property type="project" value="UniProtKB-KW"/>
</dbReference>
<keyword evidence="1" id="KW-0489">Methyltransferase</keyword>
<dbReference type="GO" id="GO:0008168">
    <property type="term" value="F:methyltransferase activity"/>
    <property type="evidence" value="ECO:0007669"/>
    <property type="project" value="UniProtKB-KW"/>
</dbReference>
<protein>
    <submittedName>
        <fullName evidence="1">FkbM family methyltransferase</fullName>
    </submittedName>
</protein>
<dbReference type="Gene3D" id="3.40.50.150">
    <property type="entry name" value="Vaccinia Virus protein VP39"/>
    <property type="match status" value="1"/>
</dbReference>
<dbReference type="AlphaFoldDB" id="A0A2A9HCX8"/>
<dbReference type="EMBL" id="PDJQ01000001">
    <property type="protein sequence ID" value="PFG72865.1"/>
    <property type="molecule type" value="Genomic_DNA"/>
</dbReference>
<name>A0A2A9HCX8_TEPT2</name>
<dbReference type="InterPro" id="IPR029063">
    <property type="entry name" value="SAM-dependent_MTases_sf"/>
</dbReference>